<proteinExistence type="predicted"/>
<protein>
    <submittedName>
        <fullName evidence="1">Uncharacterized protein</fullName>
    </submittedName>
</protein>
<sequence>MLLDTYNPVAKAKCPTCEEVVDCYTTGGNLAFAPRYLDFYHEICETHWRRNIDNETTKLLPEPR</sequence>
<dbReference type="AlphaFoldDB" id="A0A0F9F7A5"/>
<organism evidence="1">
    <name type="scientific">marine sediment metagenome</name>
    <dbReference type="NCBI Taxonomy" id="412755"/>
    <lineage>
        <taxon>unclassified sequences</taxon>
        <taxon>metagenomes</taxon>
        <taxon>ecological metagenomes</taxon>
    </lineage>
</organism>
<dbReference type="EMBL" id="LAZR01031643">
    <property type="protein sequence ID" value="KKL53145.1"/>
    <property type="molecule type" value="Genomic_DNA"/>
</dbReference>
<comment type="caution">
    <text evidence="1">The sequence shown here is derived from an EMBL/GenBank/DDBJ whole genome shotgun (WGS) entry which is preliminary data.</text>
</comment>
<accession>A0A0F9F7A5</accession>
<evidence type="ECO:0000313" key="1">
    <source>
        <dbReference type="EMBL" id="KKL53145.1"/>
    </source>
</evidence>
<reference evidence="1" key="1">
    <citation type="journal article" date="2015" name="Nature">
        <title>Complex archaea that bridge the gap between prokaryotes and eukaryotes.</title>
        <authorList>
            <person name="Spang A."/>
            <person name="Saw J.H."/>
            <person name="Jorgensen S.L."/>
            <person name="Zaremba-Niedzwiedzka K."/>
            <person name="Martijn J."/>
            <person name="Lind A.E."/>
            <person name="van Eijk R."/>
            <person name="Schleper C."/>
            <person name="Guy L."/>
            <person name="Ettema T.J."/>
        </authorList>
    </citation>
    <scope>NUCLEOTIDE SEQUENCE</scope>
</reference>
<gene>
    <name evidence="1" type="ORF">LCGC14_2278400</name>
</gene>
<name>A0A0F9F7A5_9ZZZZ</name>